<dbReference type="PANTHER" id="PTHR28152:SF1">
    <property type="entry name" value="HYDROXYACYL-THIOESTER DEHYDRATASE TYPE 2, MITOCHONDRIAL"/>
    <property type="match status" value="1"/>
</dbReference>
<dbReference type="GO" id="GO:0005739">
    <property type="term" value="C:mitochondrion"/>
    <property type="evidence" value="ECO:0007669"/>
    <property type="project" value="TreeGrafter"/>
</dbReference>
<keyword evidence="2" id="KW-1185">Reference proteome</keyword>
<evidence type="ECO:0000313" key="2">
    <source>
        <dbReference type="Proteomes" id="UP000799302"/>
    </source>
</evidence>
<dbReference type="AlphaFoldDB" id="A0A6A6UCA3"/>
<name>A0A6A6UCA3_9PEZI</name>
<protein>
    <recommendedName>
        <fullName evidence="3">Thioesterase/thiol ester dehydrase-isomerase</fullName>
    </recommendedName>
</protein>
<organism evidence="1 2">
    <name type="scientific">Microthyrium microscopicum</name>
    <dbReference type="NCBI Taxonomy" id="703497"/>
    <lineage>
        <taxon>Eukaryota</taxon>
        <taxon>Fungi</taxon>
        <taxon>Dikarya</taxon>
        <taxon>Ascomycota</taxon>
        <taxon>Pezizomycotina</taxon>
        <taxon>Dothideomycetes</taxon>
        <taxon>Dothideomycetes incertae sedis</taxon>
        <taxon>Microthyriales</taxon>
        <taxon>Microthyriaceae</taxon>
        <taxon>Microthyrium</taxon>
    </lineage>
</organism>
<dbReference type="SUPFAM" id="SSF54637">
    <property type="entry name" value="Thioesterase/thiol ester dehydrase-isomerase"/>
    <property type="match status" value="1"/>
</dbReference>
<gene>
    <name evidence="1" type="ORF">BT63DRAFT_454969</name>
</gene>
<dbReference type="InterPro" id="IPR052741">
    <property type="entry name" value="Mitochondrial_HTD2"/>
</dbReference>
<evidence type="ECO:0000313" key="1">
    <source>
        <dbReference type="EMBL" id="KAF2668993.1"/>
    </source>
</evidence>
<dbReference type="GO" id="GO:0019171">
    <property type="term" value="F:(3R)-hydroxyacyl-[acyl-carrier-protein] dehydratase activity"/>
    <property type="evidence" value="ECO:0007669"/>
    <property type="project" value="TreeGrafter"/>
</dbReference>
<dbReference type="OrthoDB" id="3257538at2759"/>
<dbReference type="EMBL" id="MU004235">
    <property type="protein sequence ID" value="KAF2668993.1"/>
    <property type="molecule type" value="Genomic_DNA"/>
</dbReference>
<dbReference type="PANTHER" id="PTHR28152">
    <property type="entry name" value="HYDROXYACYL-THIOESTER DEHYDRATASE TYPE 2, MITOCHONDRIAL"/>
    <property type="match status" value="1"/>
</dbReference>
<proteinExistence type="predicted"/>
<evidence type="ECO:0008006" key="3">
    <source>
        <dbReference type="Google" id="ProtNLM"/>
    </source>
</evidence>
<sequence length="343" mass="37987">MPHPTPYLRSALSTLTSTLPQRRWSPLLEPFSPTAAHRLSQSLLSYLPASMIPSVSALSPPTSILPPGYHLVYFNPTLAPDSLLPDGTDAKHSPGAPFVRRMWAGGSVRMRRPITLDGGPGVCVERIRDVSVKGREGEEKIFVGIERRIGRLRDGEVGGGEESAVERLWSEDEKDFAEADLIERRNIVFLRERTASELEVALKMVERPRNERVKKSTTTPTFEHTLTPSASLLFRYSALTMNAHSIHLDRSYCRDVEGHRNLLVHGPLQCTLLMTLLQSHISSRGGSITSFEYRNVSPLYGNEEMRICGAEGAEADGTQEYKLWAENARGEIAVKASASVAVK</sequence>
<reference evidence="1" key="1">
    <citation type="journal article" date="2020" name="Stud. Mycol.">
        <title>101 Dothideomycetes genomes: a test case for predicting lifestyles and emergence of pathogens.</title>
        <authorList>
            <person name="Haridas S."/>
            <person name="Albert R."/>
            <person name="Binder M."/>
            <person name="Bloem J."/>
            <person name="Labutti K."/>
            <person name="Salamov A."/>
            <person name="Andreopoulos B."/>
            <person name="Baker S."/>
            <person name="Barry K."/>
            <person name="Bills G."/>
            <person name="Bluhm B."/>
            <person name="Cannon C."/>
            <person name="Castanera R."/>
            <person name="Culley D."/>
            <person name="Daum C."/>
            <person name="Ezra D."/>
            <person name="Gonzalez J."/>
            <person name="Henrissat B."/>
            <person name="Kuo A."/>
            <person name="Liang C."/>
            <person name="Lipzen A."/>
            <person name="Lutzoni F."/>
            <person name="Magnuson J."/>
            <person name="Mondo S."/>
            <person name="Nolan M."/>
            <person name="Ohm R."/>
            <person name="Pangilinan J."/>
            <person name="Park H.-J."/>
            <person name="Ramirez L."/>
            <person name="Alfaro M."/>
            <person name="Sun H."/>
            <person name="Tritt A."/>
            <person name="Yoshinaga Y."/>
            <person name="Zwiers L.-H."/>
            <person name="Turgeon B."/>
            <person name="Goodwin S."/>
            <person name="Spatafora J."/>
            <person name="Crous P."/>
            <person name="Grigoriev I."/>
        </authorList>
    </citation>
    <scope>NUCLEOTIDE SEQUENCE</scope>
    <source>
        <strain evidence="1">CBS 115976</strain>
    </source>
</reference>
<accession>A0A6A6UCA3</accession>
<dbReference type="Gene3D" id="3.10.129.10">
    <property type="entry name" value="Hotdog Thioesterase"/>
    <property type="match status" value="1"/>
</dbReference>
<dbReference type="InterPro" id="IPR029069">
    <property type="entry name" value="HotDog_dom_sf"/>
</dbReference>
<dbReference type="Proteomes" id="UP000799302">
    <property type="component" value="Unassembled WGS sequence"/>
</dbReference>